<dbReference type="InterPro" id="IPR000847">
    <property type="entry name" value="LysR_HTH_N"/>
</dbReference>
<feature type="domain" description="HTH lysR-type" evidence="5">
    <location>
        <begin position="1"/>
        <end position="58"/>
    </location>
</feature>
<protein>
    <submittedName>
        <fullName evidence="6">LysR family transcriptional regulator</fullName>
    </submittedName>
</protein>
<dbReference type="GO" id="GO:0003700">
    <property type="term" value="F:DNA-binding transcription factor activity"/>
    <property type="evidence" value="ECO:0007669"/>
    <property type="project" value="InterPro"/>
</dbReference>
<dbReference type="AlphaFoldDB" id="A0A6M0RNK3"/>
<dbReference type="Gene3D" id="1.10.10.10">
    <property type="entry name" value="Winged helix-like DNA-binding domain superfamily/Winged helix DNA-binding domain"/>
    <property type="match status" value="1"/>
</dbReference>
<evidence type="ECO:0000256" key="3">
    <source>
        <dbReference type="ARBA" id="ARBA00023125"/>
    </source>
</evidence>
<dbReference type="InterPro" id="IPR036388">
    <property type="entry name" value="WH-like_DNA-bd_sf"/>
</dbReference>
<dbReference type="EMBL" id="QXHD01000004">
    <property type="protein sequence ID" value="NEZ57322.1"/>
    <property type="molecule type" value="Genomic_DNA"/>
</dbReference>
<dbReference type="RefSeq" id="WP_163699381.1">
    <property type="nucleotide sequence ID" value="NZ_QXHD01000004.1"/>
</dbReference>
<keyword evidence="3" id="KW-0238">DNA-binding</keyword>
<dbReference type="SUPFAM" id="SSF53850">
    <property type="entry name" value="Periplasmic binding protein-like II"/>
    <property type="match status" value="1"/>
</dbReference>
<reference evidence="6 7" key="1">
    <citation type="journal article" date="2020" name="Microb. Ecol.">
        <title>Ecogenomics of the Marine Benthic Filamentous Cyanobacterium Adonisia.</title>
        <authorList>
            <person name="Walter J.M."/>
            <person name="Coutinho F.H."/>
            <person name="Leomil L."/>
            <person name="Hargreaves P.I."/>
            <person name="Campeao M.E."/>
            <person name="Vieira V.V."/>
            <person name="Silva B.S."/>
            <person name="Fistarol G.O."/>
            <person name="Salomon P.S."/>
            <person name="Sawabe T."/>
            <person name="Mino S."/>
            <person name="Hosokawa M."/>
            <person name="Miyashita H."/>
            <person name="Maruyama F."/>
            <person name="van Verk M.C."/>
            <person name="Dutilh B.E."/>
            <person name="Thompson C.C."/>
            <person name="Thompson F.L."/>
        </authorList>
    </citation>
    <scope>NUCLEOTIDE SEQUENCE [LARGE SCALE GENOMIC DNA]</scope>
    <source>
        <strain evidence="6 7">CCMR0081</strain>
    </source>
</reference>
<dbReference type="Pfam" id="PF00126">
    <property type="entry name" value="HTH_1"/>
    <property type="match status" value="1"/>
</dbReference>
<dbReference type="GO" id="GO:0003677">
    <property type="term" value="F:DNA binding"/>
    <property type="evidence" value="ECO:0007669"/>
    <property type="project" value="UniProtKB-KW"/>
</dbReference>
<dbReference type="PANTHER" id="PTHR30346">
    <property type="entry name" value="TRANSCRIPTIONAL DUAL REGULATOR HCAR-RELATED"/>
    <property type="match status" value="1"/>
</dbReference>
<dbReference type="InterPro" id="IPR005119">
    <property type="entry name" value="LysR_subst-bd"/>
</dbReference>
<keyword evidence="4" id="KW-0804">Transcription</keyword>
<dbReference type="SUPFAM" id="SSF46785">
    <property type="entry name" value="Winged helix' DNA-binding domain"/>
    <property type="match status" value="1"/>
</dbReference>
<keyword evidence="7" id="KW-1185">Reference proteome</keyword>
<organism evidence="6 7">
    <name type="scientific">Adonisia turfae CCMR0081</name>
    <dbReference type="NCBI Taxonomy" id="2292702"/>
    <lineage>
        <taxon>Bacteria</taxon>
        <taxon>Bacillati</taxon>
        <taxon>Cyanobacteriota</taxon>
        <taxon>Adonisia</taxon>
        <taxon>Adonisia turfae</taxon>
    </lineage>
</organism>
<sequence length="294" mass="33219">MELRHLRYFLMVAEELHFGRAAHRLHMAQQPLSRQIRNLEEELGVELFHRTKRTMWLTEAGKVFLQETRKTLAQADHAVMMAQRVGQGVAGQFNIGFTGPILNSVLPKVVREFKQRFPAIHLDLKRLQTNEQVKALLAEEIHVGFLHPPINEPLLSQEVIYREPMMALLPDIHPLAKKSPVPISITCLADESFILFPRQVGPVLYDSIISFCQQANFSPRVIQEAFPQQTILGLVAAGLGVSLIHASIQQIQQQGVVARPLIERSPILESAVVWRSDISHPAIPNILNLVNELF</sequence>
<evidence type="ECO:0000313" key="6">
    <source>
        <dbReference type="EMBL" id="NEZ57322.1"/>
    </source>
</evidence>
<evidence type="ECO:0000313" key="7">
    <source>
        <dbReference type="Proteomes" id="UP000481033"/>
    </source>
</evidence>
<dbReference type="InterPro" id="IPR036390">
    <property type="entry name" value="WH_DNA-bd_sf"/>
</dbReference>
<keyword evidence="2" id="KW-0805">Transcription regulation</keyword>
<dbReference type="FunFam" id="1.10.10.10:FF:000001">
    <property type="entry name" value="LysR family transcriptional regulator"/>
    <property type="match status" value="1"/>
</dbReference>
<evidence type="ECO:0000256" key="4">
    <source>
        <dbReference type="ARBA" id="ARBA00023163"/>
    </source>
</evidence>
<gene>
    <name evidence="6" type="ORF">DXZ20_16915</name>
</gene>
<dbReference type="PROSITE" id="PS50931">
    <property type="entry name" value="HTH_LYSR"/>
    <property type="match status" value="1"/>
</dbReference>
<evidence type="ECO:0000256" key="2">
    <source>
        <dbReference type="ARBA" id="ARBA00023015"/>
    </source>
</evidence>
<evidence type="ECO:0000256" key="1">
    <source>
        <dbReference type="ARBA" id="ARBA00009437"/>
    </source>
</evidence>
<accession>A0A6M0RNK3</accession>
<name>A0A6M0RNK3_9CYAN</name>
<dbReference type="Pfam" id="PF03466">
    <property type="entry name" value="LysR_substrate"/>
    <property type="match status" value="1"/>
</dbReference>
<dbReference type="PANTHER" id="PTHR30346:SF0">
    <property type="entry name" value="HCA OPERON TRANSCRIPTIONAL ACTIVATOR HCAR"/>
    <property type="match status" value="1"/>
</dbReference>
<comment type="similarity">
    <text evidence="1">Belongs to the LysR transcriptional regulatory family.</text>
</comment>
<proteinExistence type="inferred from homology"/>
<dbReference type="Gene3D" id="3.40.190.10">
    <property type="entry name" value="Periplasmic binding protein-like II"/>
    <property type="match status" value="2"/>
</dbReference>
<dbReference type="GO" id="GO:0032993">
    <property type="term" value="C:protein-DNA complex"/>
    <property type="evidence" value="ECO:0007669"/>
    <property type="project" value="TreeGrafter"/>
</dbReference>
<dbReference type="PRINTS" id="PR00039">
    <property type="entry name" value="HTHLYSR"/>
</dbReference>
<dbReference type="Proteomes" id="UP000481033">
    <property type="component" value="Unassembled WGS sequence"/>
</dbReference>
<dbReference type="CDD" id="cd08414">
    <property type="entry name" value="PBP2_LTTR_aromatics_like"/>
    <property type="match status" value="1"/>
</dbReference>
<evidence type="ECO:0000259" key="5">
    <source>
        <dbReference type="PROSITE" id="PS50931"/>
    </source>
</evidence>
<comment type="caution">
    <text evidence="6">The sequence shown here is derived from an EMBL/GenBank/DDBJ whole genome shotgun (WGS) entry which is preliminary data.</text>
</comment>